<keyword evidence="3" id="KW-1185">Reference proteome</keyword>
<comment type="caution">
    <text evidence="2">The sequence shown here is derived from an EMBL/GenBank/DDBJ whole genome shotgun (WGS) entry which is preliminary data.</text>
</comment>
<dbReference type="Proteomes" id="UP000230233">
    <property type="component" value="Chromosome IV"/>
</dbReference>
<evidence type="ECO:0000259" key="1">
    <source>
        <dbReference type="Pfam" id="PF00583"/>
    </source>
</evidence>
<dbReference type="AlphaFoldDB" id="A0A2G5U0T8"/>
<dbReference type="EMBL" id="PDUG01000004">
    <property type="protein sequence ID" value="PIC33152.1"/>
    <property type="molecule type" value="Genomic_DNA"/>
</dbReference>
<sequence length="374" mass="42802">MWPSESDLEPLDSIIDRMNPISGFPYPMKSAMNPGFPRNVGDPWIGAYTKNGFWFKLTWGGEEEWKEVANEMWYRNEFLVDSDTFQLYEKAVPLKFLVAKNIRGEVLGLALLSTSDLSNFSIVGPIFVQEDFRHVGIGSILMKEIIKENTEIAFNSISYLLPKIDEKFNLTPKSMRTFGRIRVTNPSGFPNLKEEKTGVILSFAKKISDEQWDKISEFGESCTNEKRNWRPFSDEKNQLVAAFDKDSGDCIGISVLREIENEDGRIPDLLVAPLYAKSPTIAEVLLRKTFKKHYNPEDDYDFDVDHFAIYRRSVNFFVFSSSESFMIPLLKKLSGSDGKVEKDRVTFQTCSNFQLPAINHDLIFSLSDPNIQLC</sequence>
<reference evidence="3" key="1">
    <citation type="submission" date="2017-10" db="EMBL/GenBank/DDBJ databases">
        <title>Rapid genome shrinkage in a self-fertile nematode reveals novel sperm competition proteins.</title>
        <authorList>
            <person name="Yin D."/>
            <person name="Schwarz E.M."/>
            <person name="Thomas C.G."/>
            <person name="Felde R.L."/>
            <person name="Korf I.F."/>
            <person name="Cutter A.D."/>
            <person name="Schartner C.M."/>
            <person name="Ralston E.J."/>
            <person name="Meyer B.J."/>
            <person name="Haag E.S."/>
        </authorList>
    </citation>
    <scope>NUCLEOTIDE SEQUENCE [LARGE SCALE GENOMIC DNA]</scope>
    <source>
        <strain evidence="3">JU1422</strain>
    </source>
</reference>
<dbReference type="InterPro" id="IPR000182">
    <property type="entry name" value="GNAT_dom"/>
</dbReference>
<dbReference type="Pfam" id="PF00583">
    <property type="entry name" value="Acetyltransf_1"/>
    <property type="match status" value="1"/>
</dbReference>
<evidence type="ECO:0000313" key="3">
    <source>
        <dbReference type="Proteomes" id="UP000230233"/>
    </source>
</evidence>
<dbReference type="InterPro" id="IPR016181">
    <property type="entry name" value="Acyl_CoA_acyltransferase"/>
</dbReference>
<evidence type="ECO:0000313" key="2">
    <source>
        <dbReference type="EMBL" id="PIC33152.1"/>
    </source>
</evidence>
<name>A0A2G5U0T8_9PELO</name>
<dbReference type="CDD" id="cd04301">
    <property type="entry name" value="NAT_SF"/>
    <property type="match status" value="1"/>
</dbReference>
<organism evidence="2 3">
    <name type="scientific">Caenorhabditis nigoni</name>
    <dbReference type="NCBI Taxonomy" id="1611254"/>
    <lineage>
        <taxon>Eukaryota</taxon>
        <taxon>Metazoa</taxon>
        <taxon>Ecdysozoa</taxon>
        <taxon>Nematoda</taxon>
        <taxon>Chromadorea</taxon>
        <taxon>Rhabditida</taxon>
        <taxon>Rhabditina</taxon>
        <taxon>Rhabditomorpha</taxon>
        <taxon>Rhabditoidea</taxon>
        <taxon>Rhabditidae</taxon>
        <taxon>Peloderinae</taxon>
        <taxon>Caenorhabditis</taxon>
    </lineage>
</organism>
<accession>A0A2G5U0T8</accession>
<proteinExistence type="predicted"/>
<dbReference type="Gene3D" id="3.40.630.30">
    <property type="match status" value="1"/>
</dbReference>
<dbReference type="SUPFAM" id="SSF55729">
    <property type="entry name" value="Acyl-CoA N-acyltransferases (Nat)"/>
    <property type="match status" value="1"/>
</dbReference>
<dbReference type="GO" id="GO:0016747">
    <property type="term" value="F:acyltransferase activity, transferring groups other than amino-acyl groups"/>
    <property type="evidence" value="ECO:0007669"/>
    <property type="project" value="InterPro"/>
</dbReference>
<protein>
    <recommendedName>
        <fullName evidence="1">N-acetyltransferase domain-containing protein</fullName>
    </recommendedName>
</protein>
<feature type="domain" description="N-acetyltransferase" evidence="1">
    <location>
        <begin position="70"/>
        <end position="148"/>
    </location>
</feature>
<gene>
    <name evidence="2" type="primary">Cni-F27C8.2</name>
    <name evidence="2" type="synonym">Cnig_chr_IV.g13238</name>
    <name evidence="2" type="ORF">B9Z55_013238</name>
</gene>
<dbReference type="OrthoDB" id="5861135at2759"/>